<sequence length="801" mass="83231">KIRGTSCRNFDRSHEAPGGINSEQSFAQDGPTIASLPYGVLSHIFDDLGPRDLASASCVCRAWRRLVALESAANQVWRTFYSARWQLSGACWPSRTAPYTSSSSISFSKPISVPGSNSSSVGAESGGVNGSSDGICAAASWLSCSSSATATTPSSSPEMRWQWAYGTKMLRLRSWSGRYSADQVMGHKMAVRAVRLLPACDLMATASLDRTVRLWDLRSGLPLGHSRPHGGTVRCLAMDTGLLASGSSDSLVRVWRAQHGGSESGCVAEASSSLFSISSKPYILRGHGGPVSCLALDESLAAPEMYRSGGGDGGGVYGGTLFSGSWDCTVRVWHQCAEGSDGTGSGGDDDGCDFSDGSGGSFAVGGSSSDEAIRSGAAGGSRRRRTAEATETEDGGWSCAGVLQYSDWVYCCAVRGGNLLVAAGSEVVVTDAATGRAVRRFAGVHDGAAVACLEGCRSGRLLFTASGDGLLLAHDLRMKQGSRVLWHHNAAVTGLSFEDPWVASSSADGCIILQDSEQALAGGGGPQRAFNASCRALHCPPGQPALCLDLSDQWLAAGSENGVVRMWDFTGAAAAAERAAAARAARRAFKANRAAARQEHHHPMHNRILHPPPPPQQQHQHHQHQHHQQRRHPGLQRGGNQHWQAADAATGAPPRSPLQCLAEPEEPSGGMSRDGKGTAASDAVPQRKGRGKGRGGGGTASSSTAAGTTTAAEVLPRRSGGGSSNRWRHGGAHGHSHNGVFIPVSRAPKPPLPMAPTFRYVGNGSGGSAVSGGGGGGAGPSGMAAISGFAHLRMQQRPQRP</sequence>
<evidence type="ECO:0000313" key="6">
    <source>
        <dbReference type="EMBL" id="GLI66981.1"/>
    </source>
</evidence>
<reference evidence="6 7" key="1">
    <citation type="journal article" date="2023" name="IScience">
        <title>Expanded male sex-determining region conserved during the evolution of homothallism in the green alga Volvox.</title>
        <authorList>
            <person name="Yamamoto K."/>
            <person name="Matsuzaki R."/>
            <person name="Mahakham W."/>
            <person name="Heman W."/>
            <person name="Sekimoto H."/>
            <person name="Kawachi M."/>
            <person name="Minakuchi Y."/>
            <person name="Toyoda A."/>
            <person name="Nozaki H."/>
        </authorList>
    </citation>
    <scope>NUCLEOTIDE SEQUENCE [LARGE SCALE GENOMIC DNA]</scope>
    <source>
        <strain evidence="6 7">NIES-4468</strain>
    </source>
</reference>
<dbReference type="InterPro" id="IPR020472">
    <property type="entry name" value="WD40_PAC1"/>
</dbReference>
<dbReference type="PROSITE" id="PS00678">
    <property type="entry name" value="WD_REPEATS_1"/>
    <property type="match status" value="1"/>
</dbReference>
<protein>
    <recommendedName>
        <fullName evidence="5">F-box domain-containing protein</fullName>
    </recommendedName>
</protein>
<feature type="compositionally biased region" description="Low complexity" evidence="4">
    <location>
        <begin position="700"/>
        <end position="712"/>
    </location>
</feature>
<dbReference type="InterPro" id="IPR001810">
    <property type="entry name" value="F-box_dom"/>
</dbReference>
<dbReference type="PANTHER" id="PTHR19855">
    <property type="entry name" value="WD40 REPEAT PROTEIN 12, 37"/>
    <property type="match status" value="1"/>
</dbReference>
<evidence type="ECO:0000259" key="5">
    <source>
        <dbReference type="PROSITE" id="PS50181"/>
    </source>
</evidence>
<dbReference type="Pfam" id="PF00400">
    <property type="entry name" value="WD40"/>
    <property type="match status" value="5"/>
</dbReference>
<dbReference type="EMBL" id="BSDZ01000078">
    <property type="protein sequence ID" value="GLI66981.1"/>
    <property type="molecule type" value="Genomic_DNA"/>
</dbReference>
<dbReference type="Gene3D" id="1.20.1280.50">
    <property type="match status" value="1"/>
</dbReference>
<dbReference type="PRINTS" id="PR00320">
    <property type="entry name" value="GPROTEINBRPT"/>
</dbReference>
<organism evidence="6 7">
    <name type="scientific">Volvox africanus</name>
    <dbReference type="NCBI Taxonomy" id="51714"/>
    <lineage>
        <taxon>Eukaryota</taxon>
        <taxon>Viridiplantae</taxon>
        <taxon>Chlorophyta</taxon>
        <taxon>core chlorophytes</taxon>
        <taxon>Chlorophyceae</taxon>
        <taxon>CS clade</taxon>
        <taxon>Chlamydomonadales</taxon>
        <taxon>Volvocaceae</taxon>
        <taxon>Volvox</taxon>
    </lineage>
</organism>
<dbReference type="SUPFAM" id="SSF50978">
    <property type="entry name" value="WD40 repeat-like"/>
    <property type="match status" value="1"/>
</dbReference>
<feature type="compositionally biased region" description="Basic residues" evidence="4">
    <location>
        <begin position="599"/>
        <end position="608"/>
    </location>
</feature>
<dbReference type="PROSITE" id="PS50294">
    <property type="entry name" value="WD_REPEATS_REGION"/>
    <property type="match status" value="1"/>
</dbReference>
<dbReference type="Proteomes" id="UP001165090">
    <property type="component" value="Unassembled WGS sequence"/>
</dbReference>
<feature type="repeat" description="WD" evidence="3">
    <location>
        <begin position="226"/>
        <end position="255"/>
    </location>
</feature>
<feature type="domain" description="F-box" evidence="5">
    <location>
        <begin position="30"/>
        <end position="80"/>
    </location>
</feature>
<dbReference type="InterPro" id="IPR036047">
    <property type="entry name" value="F-box-like_dom_sf"/>
</dbReference>
<dbReference type="InterPro" id="IPR019775">
    <property type="entry name" value="WD40_repeat_CS"/>
</dbReference>
<dbReference type="InterPro" id="IPR001680">
    <property type="entry name" value="WD40_rpt"/>
</dbReference>
<feature type="region of interest" description="Disordered" evidence="4">
    <location>
        <begin position="589"/>
        <end position="736"/>
    </location>
</feature>
<keyword evidence="1 3" id="KW-0853">WD repeat</keyword>
<feature type="repeat" description="WD" evidence="3">
    <location>
        <begin position="184"/>
        <end position="220"/>
    </location>
</feature>
<dbReference type="InterPro" id="IPR036322">
    <property type="entry name" value="WD40_repeat_dom_sf"/>
</dbReference>
<feature type="non-terminal residue" evidence="6">
    <location>
        <position position="1"/>
    </location>
</feature>
<evidence type="ECO:0000256" key="1">
    <source>
        <dbReference type="ARBA" id="ARBA00022574"/>
    </source>
</evidence>
<keyword evidence="2" id="KW-0677">Repeat</keyword>
<dbReference type="PANTHER" id="PTHR19855:SF11">
    <property type="entry name" value="RIBOSOME BIOGENESIS PROTEIN WDR12"/>
    <property type="match status" value="1"/>
</dbReference>
<proteinExistence type="predicted"/>
<feature type="compositionally biased region" description="Basic residues" evidence="4">
    <location>
        <begin position="726"/>
        <end position="736"/>
    </location>
</feature>
<accession>A0ABQ5SCT3</accession>
<keyword evidence="7" id="KW-1185">Reference proteome</keyword>
<dbReference type="SMART" id="SM00256">
    <property type="entry name" value="FBOX"/>
    <property type="match status" value="1"/>
</dbReference>
<feature type="region of interest" description="Disordered" evidence="4">
    <location>
        <begin position="363"/>
        <end position="391"/>
    </location>
</feature>
<dbReference type="PROSITE" id="PS50082">
    <property type="entry name" value="WD_REPEATS_2"/>
    <property type="match status" value="2"/>
</dbReference>
<name>A0ABQ5SCT3_9CHLO</name>
<dbReference type="Pfam" id="PF12937">
    <property type="entry name" value="F-box-like"/>
    <property type="match status" value="1"/>
</dbReference>
<dbReference type="SUPFAM" id="SSF81383">
    <property type="entry name" value="F-box domain"/>
    <property type="match status" value="1"/>
</dbReference>
<comment type="caution">
    <text evidence="6">The sequence shown here is derived from an EMBL/GenBank/DDBJ whole genome shotgun (WGS) entry which is preliminary data.</text>
</comment>
<dbReference type="PROSITE" id="PS50181">
    <property type="entry name" value="FBOX"/>
    <property type="match status" value="1"/>
</dbReference>
<evidence type="ECO:0000256" key="2">
    <source>
        <dbReference type="ARBA" id="ARBA00022737"/>
    </source>
</evidence>
<dbReference type="InterPro" id="IPR015943">
    <property type="entry name" value="WD40/YVTN_repeat-like_dom_sf"/>
</dbReference>
<evidence type="ECO:0000256" key="3">
    <source>
        <dbReference type="PROSITE-ProRule" id="PRU00221"/>
    </source>
</evidence>
<dbReference type="CDD" id="cd09917">
    <property type="entry name" value="F-box_SF"/>
    <property type="match status" value="1"/>
</dbReference>
<gene>
    <name evidence="6" type="ORF">VaNZ11_011076</name>
</gene>
<dbReference type="Gene3D" id="2.130.10.10">
    <property type="entry name" value="YVTN repeat-like/Quinoprotein amine dehydrogenase"/>
    <property type="match status" value="2"/>
</dbReference>
<feature type="compositionally biased region" description="Basic residues" evidence="4">
    <location>
        <begin position="619"/>
        <end position="634"/>
    </location>
</feature>
<feature type="compositionally biased region" description="Low complexity" evidence="4">
    <location>
        <begin position="364"/>
        <end position="376"/>
    </location>
</feature>
<evidence type="ECO:0000313" key="7">
    <source>
        <dbReference type="Proteomes" id="UP001165090"/>
    </source>
</evidence>
<dbReference type="SMART" id="SM00320">
    <property type="entry name" value="WD40"/>
    <property type="match status" value="7"/>
</dbReference>
<evidence type="ECO:0000256" key="4">
    <source>
        <dbReference type="SAM" id="MobiDB-lite"/>
    </source>
</evidence>